<name>A0A0A9D7Z3_ARUDO</name>
<protein>
    <submittedName>
        <fullName evidence="1">Uncharacterized protein</fullName>
    </submittedName>
</protein>
<dbReference type="AlphaFoldDB" id="A0A0A9D7Z3"/>
<proteinExistence type="predicted"/>
<accession>A0A0A9D7Z3</accession>
<dbReference type="EMBL" id="GBRH01215082">
    <property type="protein sequence ID" value="JAD82813.1"/>
    <property type="molecule type" value="Transcribed_RNA"/>
</dbReference>
<reference evidence="1" key="1">
    <citation type="submission" date="2014-09" db="EMBL/GenBank/DDBJ databases">
        <authorList>
            <person name="Magalhaes I.L.F."/>
            <person name="Oliveira U."/>
            <person name="Santos F.R."/>
            <person name="Vidigal T.H.D.A."/>
            <person name="Brescovit A.D."/>
            <person name="Santos A.J."/>
        </authorList>
    </citation>
    <scope>NUCLEOTIDE SEQUENCE</scope>
    <source>
        <tissue evidence="1">Shoot tissue taken approximately 20 cm above the soil surface</tissue>
    </source>
</reference>
<sequence length="129" mass="14926">MYGALHRQFLLVLPSTSYSLSSCGTFCNSLGSDLLCLQFLSHMPMNCIRSVTRVDLNYTWKTLWILSHSANYRKPRFDCRSRGKPWLSLFLAHNPDSFLDKTTKFYCFTEVCHCGPTHRAPRQQTKVKV</sequence>
<reference evidence="1" key="2">
    <citation type="journal article" date="2015" name="Data Brief">
        <title>Shoot transcriptome of the giant reed, Arundo donax.</title>
        <authorList>
            <person name="Barrero R.A."/>
            <person name="Guerrero F.D."/>
            <person name="Moolhuijzen P."/>
            <person name="Goolsby J.A."/>
            <person name="Tidwell J."/>
            <person name="Bellgard S.E."/>
            <person name="Bellgard M.I."/>
        </authorList>
    </citation>
    <scope>NUCLEOTIDE SEQUENCE</scope>
    <source>
        <tissue evidence="1">Shoot tissue taken approximately 20 cm above the soil surface</tissue>
    </source>
</reference>
<evidence type="ECO:0000313" key="1">
    <source>
        <dbReference type="EMBL" id="JAD82813.1"/>
    </source>
</evidence>
<dbReference type="PROSITE" id="PS51257">
    <property type="entry name" value="PROKAR_LIPOPROTEIN"/>
    <property type="match status" value="1"/>
</dbReference>
<organism evidence="1">
    <name type="scientific">Arundo donax</name>
    <name type="common">Giant reed</name>
    <name type="synonym">Donax arundinaceus</name>
    <dbReference type="NCBI Taxonomy" id="35708"/>
    <lineage>
        <taxon>Eukaryota</taxon>
        <taxon>Viridiplantae</taxon>
        <taxon>Streptophyta</taxon>
        <taxon>Embryophyta</taxon>
        <taxon>Tracheophyta</taxon>
        <taxon>Spermatophyta</taxon>
        <taxon>Magnoliopsida</taxon>
        <taxon>Liliopsida</taxon>
        <taxon>Poales</taxon>
        <taxon>Poaceae</taxon>
        <taxon>PACMAD clade</taxon>
        <taxon>Arundinoideae</taxon>
        <taxon>Arundineae</taxon>
        <taxon>Arundo</taxon>
    </lineage>
</organism>